<evidence type="ECO:0000313" key="2">
    <source>
        <dbReference type="EMBL" id="CAG6776127.1"/>
    </source>
</evidence>
<dbReference type="EMBL" id="HBUF01601036">
    <property type="protein sequence ID" value="CAG6776127.1"/>
    <property type="molecule type" value="Transcribed_RNA"/>
</dbReference>
<feature type="signal peptide" evidence="1">
    <location>
        <begin position="1"/>
        <end position="19"/>
    </location>
</feature>
<sequence>MLMLLLMSNCSIFMHIAHSLIRNGIQLKETPGDEQELPSCRMQAVVDEMRNDKKDAFGIRRTQKNLKNSWSFEFPRTQHTNNSNKRYQYERNLKNMLEFKMARSRKVRSPRIGR</sequence>
<organism evidence="2">
    <name type="scientific">Cacopsylla melanoneura</name>
    <dbReference type="NCBI Taxonomy" id="428564"/>
    <lineage>
        <taxon>Eukaryota</taxon>
        <taxon>Metazoa</taxon>
        <taxon>Ecdysozoa</taxon>
        <taxon>Arthropoda</taxon>
        <taxon>Hexapoda</taxon>
        <taxon>Insecta</taxon>
        <taxon>Pterygota</taxon>
        <taxon>Neoptera</taxon>
        <taxon>Paraneoptera</taxon>
        <taxon>Hemiptera</taxon>
        <taxon>Sternorrhyncha</taxon>
        <taxon>Psylloidea</taxon>
        <taxon>Psyllidae</taxon>
        <taxon>Psyllinae</taxon>
        <taxon>Cacopsylla</taxon>
    </lineage>
</organism>
<protein>
    <submittedName>
        <fullName evidence="2">Uncharacterized protein</fullName>
    </submittedName>
</protein>
<name>A0A8D9F412_9HEMI</name>
<evidence type="ECO:0000256" key="1">
    <source>
        <dbReference type="SAM" id="SignalP"/>
    </source>
</evidence>
<proteinExistence type="predicted"/>
<accession>A0A8D9F412</accession>
<reference evidence="2" key="1">
    <citation type="submission" date="2021-05" db="EMBL/GenBank/DDBJ databases">
        <authorList>
            <person name="Alioto T."/>
            <person name="Alioto T."/>
            <person name="Gomez Garrido J."/>
        </authorList>
    </citation>
    <scope>NUCLEOTIDE SEQUENCE</scope>
</reference>
<feature type="chain" id="PRO_5034684687" evidence="1">
    <location>
        <begin position="20"/>
        <end position="114"/>
    </location>
</feature>
<dbReference type="AlphaFoldDB" id="A0A8D9F412"/>
<keyword evidence="1" id="KW-0732">Signal</keyword>